<gene>
    <name evidence="2" type="ORF">QBC33DRAFT_598797</name>
</gene>
<organism evidence="2 3">
    <name type="scientific">Phialemonium atrogriseum</name>
    <dbReference type="NCBI Taxonomy" id="1093897"/>
    <lineage>
        <taxon>Eukaryota</taxon>
        <taxon>Fungi</taxon>
        <taxon>Dikarya</taxon>
        <taxon>Ascomycota</taxon>
        <taxon>Pezizomycotina</taxon>
        <taxon>Sordariomycetes</taxon>
        <taxon>Sordariomycetidae</taxon>
        <taxon>Cephalothecales</taxon>
        <taxon>Cephalothecaceae</taxon>
        <taxon>Phialemonium</taxon>
    </lineage>
</organism>
<dbReference type="Proteomes" id="UP001244011">
    <property type="component" value="Unassembled WGS sequence"/>
</dbReference>
<evidence type="ECO:0000256" key="1">
    <source>
        <dbReference type="SAM" id="MobiDB-lite"/>
    </source>
</evidence>
<dbReference type="EMBL" id="MU839029">
    <property type="protein sequence ID" value="KAK1763243.1"/>
    <property type="molecule type" value="Genomic_DNA"/>
</dbReference>
<sequence length="430" mass="47914">MPPSFVTLTEDGRRLTPRPAYPTVHAELDTFINDTTTMQGDVDVLDKYLTEHSPSSPVRDLVPTEEVAIRLEYARKILKRIRMVDSQWEFTAMELSAVMMAPLDIFENHKHLQPHHLSDDLKRITDLIKHFLDPPVSPAAPKSAASTGASKPRRASKRKAKEDGSDDSYESEMVSINPQTGEVRRGEKDQEACILTATADPDVCHIVPFAFNSTPKNLADAQAVVKTCYWALGTQDSIELAKLVASRVGSSHKVWNIPGISVFRLQFRWMPRNQQGNQNPHRKFDLEAGGGQRMFSDLEEQPEHIRDLPEEGGCVSILRGQSGRKLFSGHTVEMEMESGKAEKMKRMIDFQWALIALNALSGAAGSPELQGGPPDADGLEMVTSWLLSTEFEALDRDEVATSSIEEEEPATSGMTMSRRYTTYVWIGGKF</sequence>
<keyword evidence="3" id="KW-1185">Reference proteome</keyword>
<dbReference type="GeneID" id="85315190"/>
<evidence type="ECO:0000313" key="2">
    <source>
        <dbReference type="EMBL" id="KAK1763243.1"/>
    </source>
</evidence>
<dbReference type="RefSeq" id="XP_060279456.1">
    <property type="nucleotide sequence ID" value="XM_060432003.1"/>
</dbReference>
<evidence type="ECO:0008006" key="4">
    <source>
        <dbReference type="Google" id="ProtNLM"/>
    </source>
</evidence>
<name>A0AAJ0FHC0_9PEZI</name>
<dbReference type="AlphaFoldDB" id="A0AAJ0FHC0"/>
<protein>
    <recommendedName>
        <fullName evidence="4">HNH nuclease domain-containing protein</fullName>
    </recommendedName>
</protein>
<comment type="caution">
    <text evidence="2">The sequence shown here is derived from an EMBL/GenBank/DDBJ whole genome shotgun (WGS) entry which is preliminary data.</text>
</comment>
<evidence type="ECO:0000313" key="3">
    <source>
        <dbReference type="Proteomes" id="UP001244011"/>
    </source>
</evidence>
<proteinExistence type="predicted"/>
<feature type="compositionally biased region" description="Low complexity" evidence="1">
    <location>
        <begin position="139"/>
        <end position="150"/>
    </location>
</feature>
<reference evidence="2" key="1">
    <citation type="submission" date="2023-06" db="EMBL/GenBank/DDBJ databases">
        <title>Genome-scale phylogeny and comparative genomics of the fungal order Sordariales.</title>
        <authorList>
            <consortium name="Lawrence Berkeley National Laboratory"/>
            <person name="Hensen N."/>
            <person name="Bonometti L."/>
            <person name="Westerberg I."/>
            <person name="Brannstrom I.O."/>
            <person name="Guillou S."/>
            <person name="Cros-Aarteil S."/>
            <person name="Calhoun S."/>
            <person name="Haridas S."/>
            <person name="Kuo A."/>
            <person name="Mondo S."/>
            <person name="Pangilinan J."/>
            <person name="Riley R."/>
            <person name="Labutti K."/>
            <person name="Andreopoulos B."/>
            <person name="Lipzen A."/>
            <person name="Chen C."/>
            <person name="Yanf M."/>
            <person name="Daum C."/>
            <person name="Ng V."/>
            <person name="Clum A."/>
            <person name="Steindorff A."/>
            <person name="Ohm R."/>
            <person name="Martin F."/>
            <person name="Silar P."/>
            <person name="Natvig D."/>
            <person name="Lalanne C."/>
            <person name="Gautier V."/>
            <person name="Ament-Velasquez S.L."/>
            <person name="Kruys A."/>
            <person name="Hutchinson M.I."/>
            <person name="Powell A.J."/>
            <person name="Barry K."/>
            <person name="Miller A.N."/>
            <person name="Grigoriev I.V."/>
            <person name="Debuchy R."/>
            <person name="Gladieux P."/>
            <person name="Thoren M.H."/>
            <person name="Johannesson H."/>
        </authorList>
    </citation>
    <scope>NUCLEOTIDE SEQUENCE</scope>
    <source>
        <strain evidence="2">8032-3</strain>
    </source>
</reference>
<feature type="region of interest" description="Disordered" evidence="1">
    <location>
        <begin position="135"/>
        <end position="187"/>
    </location>
</feature>
<accession>A0AAJ0FHC0</accession>